<sequence>MLKSMFIYIIFYSKYIIQHRIGSLERIFLKYNKEVYFRRYGHIIYALFFILKVSLECIIYFGISYFFSLYLDSFEIWIIYSLYFVCIIGIFNGISLTKRVLSPVDKNILYLLPYSSRNLYLYTWFLKFIVHNVNSILQSIIFGISIYIVIGDINGFILILIGLLICSMMVSYIVTLYICTFYVRCIQRGYKIVAFITSLFKGLMVYICTYLIANWIVYWLISLEDIRKISNWKNLIDLFFKQVKVYMSDSNIKGIIYNSDLTRGVLICFIILMIIVFVVHYLLAGKWYRSQWETPFKSDHSDWILVLKNLFNKFAKTPLLKVQIQNFFSNRIQLSHHYSYFFGHYFNYAFIALASIVSTLPNTESVDIIKFVLIYIIFNAISKDAYETITLFPGLLRFDSDGGILRLYRMSNVSFSKLYHSKIQFQRLLGSVEMSCIVIICLCIIKPNIQELFFIGGVIILNYCITPHITTLSTYMFPHLHNQHYSEMEDYVETEFVIDKVAYQFRQIIFFCTAAPFFMLVFLEINIDWIYLIIGSLFVIISFVSLKLIKNIIKKAEIKLSQMDM</sequence>
<evidence type="ECO:0000313" key="5">
    <source>
        <dbReference type="Proteomes" id="UP000264294"/>
    </source>
</evidence>
<dbReference type="EMBL" id="QVOD01000048">
    <property type="protein sequence ID" value="RFT63439.1"/>
    <property type="molecule type" value="Genomic_DNA"/>
</dbReference>
<reference evidence="2 4" key="1">
    <citation type="submission" date="2014-04" db="EMBL/GenBank/DDBJ databases">
        <authorList>
            <person name="Bishop-Lilly K.A."/>
            <person name="Broomall S.M."/>
            <person name="Chain P.S."/>
            <person name="Chertkov O."/>
            <person name="Coyne S.R."/>
            <person name="Daligault H.E."/>
            <person name="Davenport K.W."/>
            <person name="Erkkila T."/>
            <person name="Frey K.G."/>
            <person name="Gibbons H.S."/>
            <person name="Gu W."/>
            <person name="Jaissle J."/>
            <person name="Johnson S.L."/>
            <person name="Koroleva G.I."/>
            <person name="Ladner J.T."/>
            <person name="Lo C.-C."/>
            <person name="Minogue T.D."/>
            <person name="Munk C."/>
            <person name="Palacios G.F."/>
            <person name="Redden C.L."/>
            <person name="Rosenzweig C.N."/>
            <person name="Scholz M.B."/>
            <person name="Teshima H."/>
            <person name="Xu Y."/>
        </authorList>
    </citation>
    <scope>NUCLEOTIDE SEQUENCE [LARGE SCALE GENOMIC DNA]</scope>
    <source>
        <strain evidence="2 4">BHP</strain>
    </source>
</reference>
<proteinExistence type="predicted"/>
<feature type="transmembrane region" description="Helical" evidence="1">
    <location>
        <begin position="77"/>
        <end position="98"/>
    </location>
</feature>
<gene>
    <name evidence="3" type="ORF">D0U04_25340</name>
    <name evidence="2" type="ORF">DJ93_5765</name>
</gene>
<reference evidence="3 5" key="2">
    <citation type="submission" date="2018-08" db="EMBL/GenBank/DDBJ databases">
        <title>Bacillus clarus sp. nov. strain PS00077A.</title>
        <authorList>
            <person name="Mendez Acevedo M."/>
            <person name="Carroll L."/>
            <person name="Mukherjee M."/>
            <person name="Wiedmann M."/>
            <person name="Kovac J."/>
        </authorList>
    </citation>
    <scope>NUCLEOTIDE SEQUENCE [LARGE SCALE GENOMIC DNA]</scope>
    <source>
        <strain evidence="3 5">PS00077A</strain>
    </source>
</reference>
<organism evidence="2 4">
    <name type="scientific">Bacillus clarus</name>
    <dbReference type="NCBI Taxonomy" id="2338372"/>
    <lineage>
        <taxon>Bacteria</taxon>
        <taxon>Bacillati</taxon>
        <taxon>Bacillota</taxon>
        <taxon>Bacilli</taxon>
        <taxon>Bacillales</taxon>
        <taxon>Bacillaceae</taxon>
        <taxon>Bacillus</taxon>
        <taxon>Bacillus cereus group</taxon>
    </lineage>
</organism>
<dbReference type="Proteomes" id="UP000264294">
    <property type="component" value="Unassembled WGS sequence"/>
</dbReference>
<evidence type="ECO:0000313" key="2">
    <source>
        <dbReference type="EMBL" id="KFM95210.1"/>
    </source>
</evidence>
<dbReference type="PATRIC" id="fig|1405.8.peg.5955"/>
<evidence type="ECO:0000313" key="4">
    <source>
        <dbReference type="Proteomes" id="UP000029389"/>
    </source>
</evidence>
<dbReference type="Proteomes" id="UP000029389">
    <property type="component" value="Unassembled WGS sequence"/>
</dbReference>
<evidence type="ECO:0000256" key="1">
    <source>
        <dbReference type="SAM" id="Phobius"/>
    </source>
</evidence>
<dbReference type="AlphaFoldDB" id="A0A090YSY9"/>
<protein>
    <submittedName>
        <fullName evidence="2">Putative membrane protein</fullName>
    </submittedName>
</protein>
<dbReference type="EMBL" id="JMQC01000011">
    <property type="protein sequence ID" value="KFM95210.1"/>
    <property type="molecule type" value="Genomic_DNA"/>
</dbReference>
<keyword evidence="5" id="KW-1185">Reference proteome</keyword>
<name>A0A090YSY9_9BACI</name>
<feature type="transmembrane region" description="Helical" evidence="1">
    <location>
        <begin position="428"/>
        <end position="447"/>
    </location>
</feature>
<keyword evidence="1" id="KW-0812">Transmembrane</keyword>
<feature type="transmembrane region" description="Helical" evidence="1">
    <location>
        <begin position="43"/>
        <end position="71"/>
    </location>
</feature>
<feature type="transmembrane region" description="Helical" evidence="1">
    <location>
        <begin position="119"/>
        <end position="150"/>
    </location>
</feature>
<comment type="caution">
    <text evidence="2">The sequence shown here is derived from an EMBL/GenBank/DDBJ whole genome shotgun (WGS) entry which is preliminary data.</text>
</comment>
<keyword evidence="1" id="KW-1133">Transmembrane helix</keyword>
<feature type="transmembrane region" description="Helical" evidence="1">
    <location>
        <begin position="264"/>
        <end position="283"/>
    </location>
</feature>
<keyword evidence="1" id="KW-0472">Membrane</keyword>
<feature type="transmembrane region" description="Helical" evidence="1">
    <location>
        <begin position="453"/>
        <end position="477"/>
    </location>
</feature>
<evidence type="ECO:0000313" key="3">
    <source>
        <dbReference type="EMBL" id="RFT63439.1"/>
    </source>
</evidence>
<feature type="transmembrane region" description="Helical" evidence="1">
    <location>
        <begin position="156"/>
        <end position="183"/>
    </location>
</feature>
<feature type="transmembrane region" description="Helical" evidence="1">
    <location>
        <begin position="529"/>
        <end position="549"/>
    </location>
</feature>
<accession>A0A090YSY9</accession>
<feature type="transmembrane region" description="Helical" evidence="1">
    <location>
        <begin position="203"/>
        <end position="221"/>
    </location>
</feature>